<reference evidence="5" key="1">
    <citation type="submission" date="2020-01" db="EMBL/GenBank/DDBJ databases">
        <authorList>
            <person name="Mishra B."/>
        </authorList>
    </citation>
    <scope>NUCLEOTIDE SEQUENCE [LARGE SCALE GENOMIC DNA]</scope>
</reference>
<dbReference type="Pfam" id="PF02902">
    <property type="entry name" value="Peptidase_C48"/>
    <property type="match status" value="1"/>
</dbReference>
<comment type="similarity">
    <text evidence="1">Belongs to the peptidase C48 family.</text>
</comment>
<dbReference type="GO" id="GO:0008234">
    <property type="term" value="F:cysteine-type peptidase activity"/>
    <property type="evidence" value="ECO:0007669"/>
    <property type="project" value="InterPro"/>
</dbReference>
<proteinExistence type="inferred from homology"/>
<keyword evidence="3" id="KW-0378">Hydrolase</keyword>
<dbReference type="Proteomes" id="UP000467841">
    <property type="component" value="Unassembled WGS sequence"/>
</dbReference>
<evidence type="ECO:0000256" key="1">
    <source>
        <dbReference type="ARBA" id="ARBA00005234"/>
    </source>
</evidence>
<evidence type="ECO:0000313" key="5">
    <source>
        <dbReference type="EMBL" id="CAA7044463.1"/>
    </source>
</evidence>
<dbReference type="EMBL" id="CACVBM020001300">
    <property type="protein sequence ID" value="CAA7044463.1"/>
    <property type="molecule type" value="Genomic_DNA"/>
</dbReference>
<name>A0A6D2JU40_9BRAS</name>
<comment type="caution">
    <text evidence="5">The sequence shown here is derived from an EMBL/GenBank/DDBJ whole genome shotgun (WGS) entry which is preliminary data.</text>
</comment>
<evidence type="ECO:0000259" key="4">
    <source>
        <dbReference type="Pfam" id="PF02902"/>
    </source>
</evidence>
<gene>
    <name evidence="5" type="ORF">MERR_LOCUS31698</name>
</gene>
<sequence>METAKGMHIDGPAVQQLYDASAPPTIELMEGVIGSMQQRRDTCRDCAYDFIPPSYITGLKRDYGAFVLCSDKDTFSVSDAVRLPLPNRPNIVADVTQLYCPYMIDGKHWVGVVIDLSTRSITVLDCNTACVTVAEMENYLQPLSAMLPYIIRHACDADASNALPGTPFPIKRLDISLLCEAPGLSAVATLALIELHATNQLLAAGDIDDETLRTASRNYAVSLCEYLEATDNT</sequence>
<dbReference type="AlphaFoldDB" id="A0A6D2JU40"/>
<dbReference type="SUPFAM" id="SSF54001">
    <property type="entry name" value="Cysteine proteinases"/>
    <property type="match status" value="1"/>
</dbReference>
<dbReference type="InterPro" id="IPR038765">
    <property type="entry name" value="Papain-like_cys_pep_sf"/>
</dbReference>
<organism evidence="5 6">
    <name type="scientific">Microthlaspi erraticum</name>
    <dbReference type="NCBI Taxonomy" id="1685480"/>
    <lineage>
        <taxon>Eukaryota</taxon>
        <taxon>Viridiplantae</taxon>
        <taxon>Streptophyta</taxon>
        <taxon>Embryophyta</taxon>
        <taxon>Tracheophyta</taxon>
        <taxon>Spermatophyta</taxon>
        <taxon>Magnoliopsida</taxon>
        <taxon>eudicotyledons</taxon>
        <taxon>Gunneridae</taxon>
        <taxon>Pentapetalae</taxon>
        <taxon>rosids</taxon>
        <taxon>malvids</taxon>
        <taxon>Brassicales</taxon>
        <taxon>Brassicaceae</taxon>
        <taxon>Coluteocarpeae</taxon>
        <taxon>Microthlaspi</taxon>
    </lineage>
</organism>
<accession>A0A6D2JU40</accession>
<dbReference type="GO" id="GO:0006508">
    <property type="term" value="P:proteolysis"/>
    <property type="evidence" value="ECO:0007669"/>
    <property type="project" value="UniProtKB-KW"/>
</dbReference>
<dbReference type="InterPro" id="IPR003653">
    <property type="entry name" value="Peptidase_C48_C"/>
</dbReference>
<evidence type="ECO:0000256" key="2">
    <source>
        <dbReference type="ARBA" id="ARBA00022670"/>
    </source>
</evidence>
<evidence type="ECO:0000256" key="3">
    <source>
        <dbReference type="ARBA" id="ARBA00022801"/>
    </source>
</evidence>
<dbReference type="OrthoDB" id="1100526at2759"/>
<keyword evidence="6" id="KW-1185">Reference proteome</keyword>
<evidence type="ECO:0000313" key="6">
    <source>
        <dbReference type="Proteomes" id="UP000467841"/>
    </source>
</evidence>
<feature type="domain" description="Ubiquitin-like protease family profile" evidence="4">
    <location>
        <begin position="49"/>
        <end position="219"/>
    </location>
</feature>
<protein>
    <recommendedName>
        <fullName evidence="4">Ubiquitin-like protease family profile domain-containing protein</fullName>
    </recommendedName>
</protein>
<keyword evidence="2" id="KW-0645">Protease</keyword>